<evidence type="ECO:0000313" key="2">
    <source>
        <dbReference type="Proteomes" id="UP000184226"/>
    </source>
</evidence>
<sequence length="188" mass="21314">MLRCESKVRSQAREHCSVGAHNRSIVGKHVANAVKPDGSECRIYFRHIEWSYSFQRYPWRNCFIASREFFSCALHPGRWMILITTILPRMRRLSGYLNRIIDLKLCILLEVGLSCFSTLFSLVWQPPAGCASQGQNGIDFNQYARGRQPRPVSGSATRLLANRNPGTMGRCVHSARKVPGCPRTRTCA</sequence>
<name>A0A1M5XSW8_9BURK</name>
<organism evidence="1 2">
    <name type="scientific">Pollutimonas bauzanensis</name>
    <dbReference type="NCBI Taxonomy" id="658167"/>
    <lineage>
        <taxon>Bacteria</taxon>
        <taxon>Pseudomonadati</taxon>
        <taxon>Pseudomonadota</taxon>
        <taxon>Betaproteobacteria</taxon>
        <taxon>Burkholderiales</taxon>
        <taxon>Alcaligenaceae</taxon>
        <taxon>Pollutimonas</taxon>
    </lineage>
</organism>
<accession>A0A1M5XSW8</accession>
<dbReference type="Proteomes" id="UP000184226">
    <property type="component" value="Unassembled WGS sequence"/>
</dbReference>
<protein>
    <submittedName>
        <fullName evidence="1">Uncharacterized protein</fullName>
    </submittedName>
</protein>
<proteinExistence type="predicted"/>
<gene>
    <name evidence="1" type="ORF">SAMN04488135_107123</name>
</gene>
<evidence type="ECO:0000313" key="1">
    <source>
        <dbReference type="EMBL" id="SHI02925.1"/>
    </source>
</evidence>
<dbReference type="EMBL" id="FQXE01000007">
    <property type="protein sequence ID" value="SHI02925.1"/>
    <property type="molecule type" value="Genomic_DNA"/>
</dbReference>
<keyword evidence="2" id="KW-1185">Reference proteome</keyword>
<reference evidence="1 2" key="1">
    <citation type="submission" date="2016-11" db="EMBL/GenBank/DDBJ databases">
        <authorList>
            <person name="Jaros S."/>
            <person name="Januszkiewicz K."/>
            <person name="Wedrychowicz H."/>
        </authorList>
    </citation>
    <scope>NUCLEOTIDE SEQUENCE [LARGE SCALE GENOMIC DNA]</scope>
    <source>
        <strain evidence="1 2">CGMCC 1.10190</strain>
    </source>
</reference>
<dbReference type="AlphaFoldDB" id="A0A1M5XSW8"/>